<evidence type="ECO:0000256" key="1">
    <source>
        <dbReference type="SAM" id="Phobius"/>
    </source>
</evidence>
<gene>
    <name evidence="3" type="ORF">NOCA280119</name>
</gene>
<protein>
    <recommendedName>
        <fullName evidence="2">PASTA domain-containing protein</fullName>
    </recommendedName>
</protein>
<dbReference type="AlphaFoldDB" id="A0A2P2CFG9"/>
<dbReference type="CDD" id="cd06577">
    <property type="entry name" value="PASTA_pknB"/>
    <property type="match status" value="2"/>
</dbReference>
<dbReference type="InterPro" id="IPR005543">
    <property type="entry name" value="PASTA_dom"/>
</dbReference>
<name>A0A2P2CFG9_9ZZZZ</name>
<evidence type="ECO:0000313" key="3">
    <source>
        <dbReference type="EMBL" id="CUR60728.1"/>
    </source>
</evidence>
<organism evidence="3">
    <name type="scientific">metagenome</name>
    <dbReference type="NCBI Taxonomy" id="256318"/>
    <lineage>
        <taxon>unclassified sequences</taxon>
        <taxon>metagenomes</taxon>
    </lineage>
</organism>
<proteinExistence type="predicted"/>
<dbReference type="Gene3D" id="3.30.10.20">
    <property type="match status" value="1"/>
</dbReference>
<keyword evidence="1" id="KW-0812">Transmembrane</keyword>
<reference evidence="3" key="1">
    <citation type="submission" date="2015-08" db="EMBL/GenBank/DDBJ databases">
        <authorList>
            <person name="Babu N.S."/>
            <person name="Beckwith C.J."/>
            <person name="Beseler K.G."/>
            <person name="Brison A."/>
            <person name="Carone J.V."/>
            <person name="Caskin T.P."/>
            <person name="Diamond M."/>
            <person name="Durham M.E."/>
            <person name="Foxe J.M."/>
            <person name="Go M."/>
            <person name="Henderson B.A."/>
            <person name="Jones I.B."/>
            <person name="McGettigan J.A."/>
            <person name="Micheletti S.J."/>
            <person name="Nasrallah M.E."/>
            <person name="Ortiz D."/>
            <person name="Piller C.R."/>
            <person name="Privatt S.R."/>
            <person name="Schneider S.L."/>
            <person name="Sharp S."/>
            <person name="Smith T.C."/>
            <person name="Stanton J.D."/>
            <person name="Ullery H.E."/>
            <person name="Wilson R.J."/>
            <person name="Serrano M.G."/>
            <person name="Buck G."/>
            <person name="Lee V."/>
            <person name="Wang Y."/>
            <person name="Carvalho R."/>
            <person name="Voegtly L."/>
            <person name="Shi R."/>
            <person name="Duckworth R."/>
            <person name="Johnson A."/>
            <person name="Loviza R."/>
            <person name="Walstead R."/>
            <person name="Shah Z."/>
            <person name="Kiflezghi M."/>
            <person name="Wade K."/>
            <person name="Ball S.L."/>
            <person name="Bradley K.W."/>
            <person name="Asai D.J."/>
            <person name="Bowman C.A."/>
            <person name="Russell D.A."/>
            <person name="Pope W.H."/>
            <person name="Jacobs-Sera D."/>
            <person name="Hendrix R.W."/>
            <person name="Hatfull G.F."/>
        </authorList>
    </citation>
    <scope>NUCLEOTIDE SEQUENCE</scope>
</reference>
<feature type="transmembrane region" description="Helical" evidence="1">
    <location>
        <begin position="50"/>
        <end position="74"/>
    </location>
</feature>
<dbReference type="Pfam" id="PF03793">
    <property type="entry name" value="PASTA"/>
    <property type="match status" value="1"/>
</dbReference>
<dbReference type="SMART" id="SM00740">
    <property type="entry name" value="PASTA"/>
    <property type="match status" value="2"/>
</dbReference>
<feature type="domain" description="PASTA" evidence="2">
    <location>
        <begin position="91"/>
        <end position="156"/>
    </location>
</feature>
<dbReference type="EMBL" id="CZKA01000078">
    <property type="protein sequence ID" value="CUR60728.1"/>
    <property type="molecule type" value="Genomic_DNA"/>
</dbReference>
<evidence type="ECO:0000259" key="2">
    <source>
        <dbReference type="PROSITE" id="PS51178"/>
    </source>
</evidence>
<accession>A0A2P2CFG9</accession>
<keyword evidence="1" id="KW-1133">Transmembrane helix</keyword>
<dbReference type="PROSITE" id="PS51178">
    <property type="entry name" value="PASTA"/>
    <property type="match status" value="1"/>
</dbReference>
<keyword evidence="1" id="KW-0472">Membrane</keyword>
<sequence>MLSEEHVRAEVHRIANSIEVDSDQHLATVLARKRRPGRSSTPGSARRRRLLVPLAAALSVVGMVLAGVALTGVLPDGETGVDKLVPVVLAGTPSGTVPSVFGHTRESATAALHDSGLEVRFGRQISCDPAGRPVGTEPATGTPVERGDTVTVLLSYQAGNTDCMADLTEPWRFVDFATGRGPSPRFADDVTLFVDGVRTGTLSGVDAARGDWGAGSALGILSRATEQVMRSGTVYRTPSLQVSTGTPPDTWCGVTRPPATSNREALTLTVDFADLTPHPRCPARVALYETGGAIDTVVAWSEGARGTDLEPIPDVVGLPLAQARDRVTAAGYPARVEELETCHPRDGVVEQAPTQQAVEEDSQDDPGWYGPVTLVVEVPHTTRDCAALDAAATGFLRFARGGAPPAWAPEVQQLLGYTPWDTVSAARADDPAAWSFCSGVAPEDCTVSPLVVAGGDAEVETGEFSDVTRWPGDQVCELIDRGGLPRGLPVEQQIVLYPAELTSCDDDWSVWLWVDDVGRITAVNLLVPRTSVDGG</sequence>